<dbReference type="EMBL" id="PGVE01000031">
    <property type="protein sequence ID" value="PLS06691.1"/>
    <property type="molecule type" value="Genomic_DNA"/>
</dbReference>
<dbReference type="Gene3D" id="3.40.50.1820">
    <property type="entry name" value="alpha/beta hydrolase"/>
    <property type="match status" value="1"/>
</dbReference>
<comment type="caution">
    <text evidence="3">The sequence shown here is derived from an EMBL/GenBank/DDBJ whole genome shotgun (WGS) entry which is preliminary data.</text>
</comment>
<keyword evidence="4" id="KW-1185">Reference proteome</keyword>
<dbReference type="PANTHER" id="PTHR48081:SF13">
    <property type="entry name" value="ALPHA_BETA HYDROLASE"/>
    <property type="match status" value="1"/>
</dbReference>
<feature type="domain" description="BD-FAE-like" evidence="2">
    <location>
        <begin position="44"/>
        <end position="245"/>
    </location>
</feature>
<dbReference type="RefSeq" id="WP_101647191.1">
    <property type="nucleotide sequence ID" value="NZ_PGVE01000031.1"/>
</dbReference>
<name>A0A2N5HMD1_9BACI</name>
<keyword evidence="1 3" id="KW-0378">Hydrolase</keyword>
<reference evidence="3 4" key="1">
    <citation type="submission" date="2017-11" db="EMBL/GenBank/DDBJ databases">
        <title>Comparitive Functional Genomics of Dry Heat Resistant strains isolated from the Viking Spacecraft.</title>
        <authorList>
            <person name="Seuylemezian A."/>
            <person name="Cooper K."/>
            <person name="Vaishampayan P."/>
        </authorList>
    </citation>
    <scope>NUCLEOTIDE SEQUENCE [LARGE SCALE GENOMIC DNA]</scope>
    <source>
        <strain evidence="3 4">V32-6</strain>
    </source>
</reference>
<dbReference type="SUPFAM" id="SSF53474">
    <property type="entry name" value="alpha/beta-Hydrolases"/>
    <property type="match status" value="1"/>
</dbReference>
<dbReference type="GO" id="GO:0016787">
    <property type="term" value="F:hydrolase activity"/>
    <property type="evidence" value="ECO:0007669"/>
    <property type="project" value="UniProtKB-KW"/>
</dbReference>
<dbReference type="InterPro" id="IPR049492">
    <property type="entry name" value="BD-FAE-like_dom"/>
</dbReference>
<protein>
    <submittedName>
        <fullName evidence="3">Alpha/beta hydrolase</fullName>
    </submittedName>
</protein>
<evidence type="ECO:0000313" key="4">
    <source>
        <dbReference type="Proteomes" id="UP000234950"/>
    </source>
</evidence>
<dbReference type="Proteomes" id="UP000234950">
    <property type="component" value="Unassembled WGS sequence"/>
</dbReference>
<accession>A0A2N5HMD1</accession>
<dbReference type="InterPro" id="IPR029058">
    <property type="entry name" value="AB_hydrolase_fold"/>
</dbReference>
<dbReference type="OrthoDB" id="9815425at2"/>
<evidence type="ECO:0000259" key="2">
    <source>
        <dbReference type="Pfam" id="PF20434"/>
    </source>
</evidence>
<dbReference type="Pfam" id="PF20434">
    <property type="entry name" value="BD-FAE"/>
    <property type="match status" value="1"/>
</dbReference>
<organism evidence="3 4">
    <name type="scientific">Neobacillus cucumis</name>
    <dbReference type="NCBI Taxonomy" id="1740721"/>
    <lineage>
        <taxon>Bacteria</taxon>
        <taxon>Bacillati</taxon>
        <taxon>Bacillota</taxon>
        <taxon>Bacilli</taxon>
        <taxon>Bacillales</taxon>
        <taxon>Bacillaceae</taxon>
        <taxon>Neobacillus</taxon>
    </lineage>
</organism>
<dbReference type="AlphaFoldDB" id="A0A2N5HMD1"/>
<proteinExistence type="predicted"/>
<dbReference type="InterPro" id="IPR050300">
    <property type="entry name" value="GDXG_lipolytic_enzyme"/>
</dbReference>
<dbReference type="PANTHER" id="PTHR48081">
    <property type="entry name" value="AB HYDROLASE SUPERFAMILY PROTEIN C4A8.06C"/>
    <property type="match status" value="1"/>
</dbReference>
<gene>
    <name evidence="3" type="ORF">CVD27_07115</name>
</gene>
<sequence>MAYPEIKKIDYNPSLKGLAHIYPDIVYSLAQRSGTKMTIISPQIPEDSQEKYPCIVFVQGSGWTFPNIYYQIPQLSQLAAKGYVIATITHRNSLEGHPWPACFEDVKTAIRFMRAKSEEYHIDSDRIGIWGTSSGGNMALLAGLTADDPNYRTEEYADFSDRVKLVVDCFGPADLLQREARLENPTPVDIALAGGNPKENLDVVKDMSPIYKVKEGMAYPPFLLVQGNNDEPVPYEQSLNMFHKLCDCGADARMIEVNHGPHEGTFWSQELLDLIFGFIMERL</sequence>
<evidence type="ECO:0000256" key="1">
    <source>
        <dbReference type="ARBA" id="ARBA00022801"/>
    </source>
</evidence>
<evidence type="ECO:0000313" key="3">
    <source>
        <dbReference type="EMBL" id="PLS06691.1"/>
    </source>
</evidence>